<feature type="transmembrane region" description="Helical" evidence="1">
    <location>
        <begin position="433"/>
        <end position="456"/>
    </location>
</feature>
<evidence type="ECO:0008006" key="4">
    <source>
        <dbReference type="Google" id="ProtNLM"/>
    </source>
</evidence>
<sequence length="461" mass="48838">MTARRLLPLLLLLPGGPAFGHASEQSFVLLLPTDVYAGAGVAAVAATVLLLAVLPPHAAGALFRPLPLWHLRPARGRTAVSLVSFAVLAALIGTGLLGPRDPLGNPLPLAIWTIWWIGLVALQGLLGDFWGWINPWTGPLAVTRTLTQVRAPLRYPRRLGFAPAVVSFLGFAAVLLADPAPSDPARLARMVAGYWLYGYLGGVLFGPVWLLRGEGLTVLMRAYARLAAPGRVRGRRALGLPGWRLLRAPPVPVGLAVFVLLMLGSGSFDGLNETFWWYGVLGLNPLEYPGRTALILPTLAGLLAANAALVAAFALCVRAGLRLARANLPLAYAFRLFAPAILPIALGYHIGHYLTALLVDGQYVLAWASDPLLRGADLLGLGPHPVSTGFLNRKDSVRTVFLAQAGAVVAGHVLAVLLAHAQAVRIFGGNRRAALSQAPLAGFMVLYTLFGLWLLASPRAG</sequence>
<protein>
    <recommendedName>
        <fullName evidence="4">Fenitrothion hydrolase</fullName>
    </recommendedName>
</protein>
<evidence type="ECO:0000256" key="1">
    <source>
        <dbReference type="SAM" id="Phobius"/>
    </source>
</evidence>
<comment type="caution">
    <text evidence="2">The sequence shown here is derived from an EMBL/GenBank/DDBJ whole genome shotgun (WGS) entry which is preliminary data.</text>
</comment>
<gene>
    <name evidence="2" type="ORF">GE300_03635</name>
</gene>
<evidence type="ECO:0000313" key="3">
    <source>
        <dbReference type="Proteomes" id="UP000474957"/>
    </source>
</evidence>
<dbReference type="Proteomes" id="UP000474957">
    <property type="component" value="Unassembled WGS sequence"/>
</dbReference>
<dbReference type="EMBL" id="WIND01000002">
    <property type="protein sequence ID" value="MSU88711.1"/>
    <property type="molecule type" value="Genomic_DNA"/>
</dbReference>
<feature type="transmembrane region" description="Helical" evidence="1">
    <location>
        <begin position="159"/>
        <end position="177"/>
    </location>
</feature>
<organism evidence="2 3">
    <name type="scientific">Halovulum marinum</name>
    <dbReference type="NCBI Taxonomy" id="2662447"/>
    <lineage>
        <taxon>Bacteria</taxon>
        <taxon>Pseudomonadati</taxon>
        <taxon>Pseudomonadota</taxon>
        <taxon>Alphaproteobacteria</taxon>
        <taxon>Rhodobacterales</taxon>
        <taxon>Paracoccaceae</taxon>
        <taxon>Halovulum</taxon>
    </lineage>
</organism>
<evidence type="ECO:0000313" key="2">
    <source>
        <dbReference type="EMBL" id="MSU88711.1"/>
    </source>
</evidence>
<feature type="transmembrane region" description="Helical" evidence="1">
    <location>
        <begin position="79"/>
        <end position="97"/>
    </location>
</feature>
<feature type="transmembrane region" description="Helical" evidence="1">
    <location>
        <begin position="294"/>
        <end position="317"/>
    </location>
</feature>
<feature type="transmembrane region" description="Helical" evidence="1">
    <location>
        <begin position="245"/>
        <end position="268"/>
    </location>
</feature>
<keyword evidence="3" id="KW-1185">Reference proteome</keyword>
<dbReference type="RefSeq" id="WP_154445024.1">
    <property type="nucleotide sequence ID" value="NZ_WIND01000002.1"/>
</dbReference>
<feature type="transmembrane region" description="Helical" evidence="1">
    <location>
        <begin position="109"/>
        <end position="130"/>
    </location>
</feature>
<proteinExistence type="predicted"/>
<keyword evidence="1" id="KW-0812">Transmembrane</keyword>
<keyword evidence="1" id="KW-0472">Membrane</keyword>
<keyword evidence="1" id="KW-1133">Transmembrane helix</keyword>
<reference evidence="2 3" key="1">
    <citation type="submission" date="2019-10" db="EMBL/GenBank/DDBJ databases">
        <title>Cognatihalovulum marinum gen. nov. sp. nov., a new member of the family Rhodobacteraceae isolated from deep seawater of the Northwest Indian Ocean.</title>
        <authorList>
            <person name="Ruan C."/>
            <person name="Wang J."/>
            <person name="Zheng X."/>
            <person name="Song L."/>
            <person name="Zhu Y."/>
            <person name="Huang Y."/>
            <person name="Lu Z."/>
            <person name="Du W."/>
            <person name="Huang L."/>
            <person name="Dai X."/>
        </authorList>
    </citation>
    <scope>NUCLEOTIDE SEQUENCE [LARGE SCALE GENOMIC DNA]</scope>
    <source>
        <strain evidence="2 3">2CG4</strain>
    </source>
</reference>
<accession>A0A6L5YWM5</accession>
<feature type="transmembrane region" description="Helical" evidence="1">
    <location>
        <begin position="401"/>
        <end position="421"/>
    </location>
</feature>
<feature type="transmembrane region" description="Helical" evidence="1">
    <location>
        <begin position="36"/>
        <end position="58"/>
    </location>
</feature>
<feature type="transmembrane region" description="Helical" evidence="1">
    <location>
        <begin position="329"/>
        <end position="350"/>
    </location>
</feature>
<feature type="transmembrane region" description="Helical" evidence="1">
    <location>
        <begin position="197"/>
        <end position="224"/>
    </location>
</feature>
<name>A0A6L5YWM5_9RHOB</name>
<dbReference type="AlphaFoldDB" id="A0A6L5YWM5"/>